<accession>A0A1Y6BFR3</accession>
<organism evidence="1 2">
    <name type="scientific">Tistlia consotensis USBA 355</name>
    <dbReference type="NCBI Taxonomy" id="560819"/>
    <lineage>
        <taxon>Bacteria</taxon>
        <taxon>Pseudomonadati</taxon>
        <taxon>Pseudomonadota</taxon>
        <taxon>Alphaproteobacteria</taxon>
        <taxon>Rhodospirillales</taxon>
        <taxon>Rhodovibrionaceae</taxon>
        <taxon>Tistlia</taxon>
    </lineage>
</organism>
<dbReference type="Pfam" id="PF13759">
    <property type="entry name" value="2OG-FeII_Oxy_5"/>
    <property type="match status" value="1"/>
</dbReference>
<dbReference type="Proteomes" id="UP000192917">
    <property type="component" value="Unassembled WGS sequence"/>
</dbReference>
<name>A0A1Y6BFR3_9PROT</name>
<reference evidence="1 2" key="1">
    <citation type="submission" date="2017-04" db="EMBL/GenBank/DDBJ databases">
        <authorList>
            <person name="Afonso C.L."/>
            <person name="Miller P.J."/>
            <person name="Scott M.A."/>
            <person name="Spackman E."/>
            <person name="Goraichik I."/>
            <person name="Dimitrov K.M."/>
            <person name="Suarez D.L."/>
            <person name="Swayne D.E."/>
        </authorList>
    </citation>
    <scope>NUCLEOTIDE SEQUENCE [LARGE SCALE GENOMIC DNA]</scope>
    <source>
        <strain evidence="1 2">USBA 355</strain>
    </source>
</reference>
<dbReference type="STRING" id="560819.SAMN05428998_104143"/>
<dbReference type="RefSeq" id="WP_085121846.1">
    <property type="nucleotide sequence ID" value="NZ_FWZX01000004.1"/>
</dbReference>
<gene>
    <name evidence="1" type="ORF">SAMN05428998_104143</name>
</gene>
<proteinExistence type="predicted"/>
<protein>
    <recommendedName>
        <fullName evidence="3">2OG-Fe(II) oxygenase superfamily protein</fullName>
    </recommendedName>
</protein>
<keyword evidence="2" id="KW-1185">Reference proteome</keyword>
<dbReference type="NCBIfam" id="TIGR02466">
    <property type="entry name" value="TIGR02466 family protein"/>
    <property type="match status" value="1"/>
</dbReference>
<sequence length="217" mass="24583">MTARRPDAEGFLPLWPTLLLQRRLPGAAAANQVLRELVAAEEAGNPDLTTDYRAGNLLAREHPAIGWLRDCINRTAIDYLKRCGLGYRVDWSLHGWANVNRFGDYHDLHNHPHAYLSGTYYVAVPAEAESEPLPGRRDRRPGAISFYDPRPQANMTAIAGDPQIEAEHTVRPEPGMILLWPAFLHHFVHPNLAKVERVSISFNLTLKWRPEYLPVQD</sequence>
<evidence type="ECO:0008006" key="3">
    <source>
        <dbReference type="Google" id="ProtNLM"/>
    </source>
</evidence>
<dbReference type="Gene3D" id="2.60.120.620">
    <property type="entry name" value="q2cbj1_9rhob like domain"/>
    <property type="match status" value="1"/>
</dbReference>
<evidence type="ECO:0000313" key="2">
    <source>
        <dbReference type="Proteomes" id="UP000192917"/>
    </source>
</evidence>
<evidence type="ECO:0000313" key="1">
    <source>
        <dbReference type="EMBL" id="SMF08549.1"/>
    </source>
</evidence>
<dbReference type="InterPro" id="IPR012668">
    <property type="entry name" value="CHP02466"/>
</dbReference>
<dbReference type="AlphaFoldDB" id="A0A1Y6BFR3"/>
<dbReference type="EMBL" id="FWZX01000004">
    <property type="protein sequence ID" value="SMF08549.1"/>
    <property type="molecule type" value="Genomic_DNA"/>
</dbReference>